<feature type="transmembrane region" description="Helical" evidence="9">
    <location>
        <begin position="251"/>
        <end position="272"/>
    </location>
</feature>
<protein>
    <recommendedName>
        <fullName evidence="3 10">sn-glycerol-3-phosphate transport system permease protein UgpE</fullName>
    </recommendedName>
</protein>
<evidence type="ECO:0000259" key="11">
    <source>
        <dbReference type="PROSITE" id="PS50928"/>
    </source>
</evidence>
<dbReference type="Gene3D" id="1.10.3720.10">
    <property type="entry name" value="MetI-like"/>
    <property type="match status" value="1"/>
</dbReference>
<keyword evidence="8 9" id="KW-0472">Membrane</keyword>
<dbReference type="Pfam" id="PF00528">
    <property type="entry name" value="BPD_transp_1"/>
    <property type="match status" value="1"/>
</dbReference>
<comment type="caution">
    <text evidence="12">The sequence shown here is derived from an EMBL/GenBank/DDBJ whole genome shotgun (WGS) entry which is preliminary data.</text>
</comment>
<reference evidence="12 13" key="1">
    <citation type="submission" date="2019-02" db="EMBL/GenBank/DDBJ databases">
        <title>Genomic Encyclopedia of Type Strains, Phase IV (KMG-IV): sequencing the most valuable type-strain genomes for metagenomic binning, comparative biology and taxonomic classification.</title>
        <authorList>
            <person name="Goeker M."/>
        </authorList>
    </citation>
    <scope>NUCLEOTIDE SEQUENCE [LARGE SCALE GENOMIC DNA]</scope>
    <source>
        <strain evidence="12 13">DSM 23814</strain>
    </source>
</reference>
<comment type="subcellular location">
    <subcellularLocation>
        <location evidence="10">Cell inner membrane</location>
        <topology evidence="10">Multi-pass membrane protein</topology>
    </subcellularLocation>
    <subcellularLocation>
        <location evidence="1 9">Cell membrane</location>
        <topology evidence="1 9">Multi-pass membrane protein</topology>
    </subcellularLocation>
</comment>
<dbReference type="Proteomes" id="UP000293398">
    <property type="component" value="Unassembled WGS sequence"/>
</dbReference>
<evidence type="ECO:0000256" key="3">
    <source>
        <dbReference type="ARBA" id="ARBA00020515"/>
    </source>
</evidence>
<keyword evidence="7 9" id="KW-1133">Transmembrane helix</keyword>
<feature type="transmembrane region" description="Helical" evidence="9">
    <location>
        <begin position="149"/>
        <end position="167"/>
    </location>
</feature>
<dbReference type="RefSeq" id="WP_242612273.1">
    <property type="nucleotide sequence ID" value="NZ_SHKO01000002.1"/>
</dbReference>
<dbReference type="PANTHER" id="PTHR43744">
    <property type="entry name" value="ABC TRANSPORTER PERMEASE PROTEIN MG189-RELATED-RELATED"/>
    <property type="match status" value="1"/>
</dbReference>
<evidence type="ECO:0000256" key="1">
    <source>
        <dbReference type="ARBA" id="ARBA00004651"/>
    </source>
</evidence>
<dbReference type="PANTHER" id="PTHR43744:SF8">
    <property type="entry name" value="SN-GLYCEROL-3-PHOSPHATE TRANSPORT SYSTEM PERMEASE PROTEIN UGPE"/>
    <property type="match status" value="1"/>
</dbReference>
<gene>
    <name evidence="10" type="primary">ugpE</name>
    <name evidence="12" type="ORF">EV681_3185</name>
</gene>
<evidence type="ECO:0000256" key="9">
    <source>
        <dbReference type="RuleBase" id="RU363032"/>
    </source>
</evidence>
<dbReference type="AlphaFoldDB" id="A0A4V2FSM2"/>
<keyword evidence="13" id="KW-1185">Reference proteome</keyword>
<evidence type="ECO:0000256" key="5">
    <source>
        <dbReference type="ARBA" id="ARBA00022475"/>
    </source>
</evidence>
<keyword evidence="5 10" id="KW-1003">Cell membrane</keyword>
<organism evidence="12 13">
    <name type="scientific">Advenella incenata</name>
    <dbReference type="NCBI Taxonomy" id="267800"/>
    <lineage>
        <taxon>Bacteria</taxon>
        <taxon>Pseudomonadati</taxon>
        <taxon>Pseudomonadota</taxon>
        <taxon>Betaproteobacteria</taxon>
        <taxon>Burkholderiales</taxon>
        <taxon>Alcaligenaceae</taxon>
    </lineage>
</organism>
<keyword evidence="4 9" id="KW-0813">Transport</keyword>
<evidence type="ECO:0000256" key="2">
    <source>
        <dbReference type="ARBA" id="ARBA00011557"/>
    </source>
</evidence>
<feature type="transmembrane region" description="Helical" evidence="9">
    <location>
        <begin position="81"/>
        <end position="105"/>
    </location>
</feature>
<dbReference type="CDD" id="cd06261">
    <property type="entry name" value="TM_PBP2"/>
    <property type="match status" value="1"/>
</dbReference>
<comment type="function">
    <text evidence="10">Part of the ABC transporter complex UgpBAEC involved in sn-glycerol-3-phosphate (G3P) import. Probably responsible for the translocation of the substrate across the membrane.</text>
</comment>
<feature type="transmembrane region" description="Helical" evidence="9">
    <location>
        <begin position="192"/>
        <end position="214"/>
    </location>
</feature>
<evidence type="ECO:0000256" key="10">
    <source>
        <dbReference type="RuleBase" id="RU363056"/>
    </source>
</evidence>
<proteinExistence type="inferred from homology"/>
<dbReference type="SUPFAM" id="SSF161098">
    <property type="entry name" value="MetI-like"/>
    <property type="match status" value="1"/>
</dbReference>
<comment type="similarity">
    <text evidence="9">Belongs to the binding-protein-dependent transport system permease family.</text>
</comment>
<sequence length="286" mass="31545">MTPQTGYGARLLSQLTLSSCLRHGTLLVLALIMLFPFYWMIVTAFRPAQEVFSGSFSWLPQQFVGWDNFRTALADAPLLRYMLNGAIVCAGVLLVQLATAIPCGWALARYRFRGDRLLFGAVLLGLCIPIQVPAIPLFLGLAATDLLNTYFALMVPFFLSVFAIFLFRQSFKIFPEDIVQAARLDGLSEMAILWQIVVPASKPAIAAFSVFSVTSHWNDLYWPLIVITNAELMTPPLGLASFADPEIGANFGALMASATIVTLPLMILYLFIQRHFIQGVTNTGVK</sequence>
<dbReference type="EMBL" id="SHKO01000002">
    <property type="protein sequence ID" value="RZT94759.1"/>
    <property type="molecule type" value="Genomic_DNA"/>
</dbReference>
<feature type="transmembrane region" description="Helical" evidence="9">
    <location>
        <begin position="20"/>
        <end position="41"/>
    </location>
</feature>
<dbReference type="GO" id="GO:0055085">
    <property type="term" value="P:transmembrane transport"/>
    <property type="evidence" value="ECO:0007669"/>
    <property type="project" value="InterPro"/>
</dbReference>
<dbReference type="InterPro" id="IPR035906">
    <property type="entry name" value="MetI-like_sf"/>
</dbReference>
<evidence type="ECO:0000256" key="6">
    <source>
        <dbReference type="ARBA" id="ARBA00022692"/>
    </source>
</evidence>
<keyword evidence="6 9" id="KW-0812">Transmembrane</keyword>
<dbReference type="PROSITE" id="PS50928">
    <property type="entry name" value="ABC_TM1"/>
    <property type="match status" value="1"/>
</dbReference>
<evidence type="ECO:0000313" key="12">
    <source>
        <dbReference type="EMBL" id="RZT94759.1"/>
    </source>
</evidence>
<accession>A0A4V2FSM2</accession>
<evidence type="ECO:0000256" key="7">
    <source>
        <dbReference type="ARBA" id="ARBA00022989"/>
    </source>
</evidence>
<feature type="domain" description="ABC transmembrane type-1" evidence="11">
    <location>
        <begin position="82"/>
        <end position="272"/>
    </location>
</feature>
<keyword evidence="10" id="KW-0997">Cell inner membrane</keyword>
<name>A0A4V2FSM2_9BURK</name>
<feature type="transmembrane region" description="Helical" evidence="9">
    <location>
        <begin position="117"/>
        <end position="143"/>
    </location>
</feature>
<comment type="subunit">
    <text evidence="2 10">The complex is composed of two ATP-binding proteins (UgpC), two transmembrane proteins (UgpA and UgpE) and a solute-binding protein (UgpB).</text>
</comment>
<evidence type="ECO:0000256" key="4">
    <source>
        <dbReference type="ARBA" id="ARBA00022448"/>
    </source>
</evidence>
<evidence type="ECO:0000313" key="13">
    <source>
        <dbReference type="Proteomes" id="UP000293398"/>
    </source>
</evidence>
<evidence type="ECO:0000256" key="8">
    <source>
        <dbReference type="ARBA" id="ARBA00023136"/>
    </source>
</evidence>
<dbReference type="GO" id="GO:0005886">
    <property type="term" value="C:plasma membrane"/>
    <property type="evidence" value="ECO:0007669"/>
    <property type="project" value="UniProtKB-SubCell"/>
</dbReference>
<dbReference type="InterPro" id="IPR000515">
    <property type="entry name" value="MetI-like"/>
</dbReference>